<gene>
    <name evidence="1" type="ORF">PMAYCL1PPCAC_05634</name>
</gene>
<dbReference type="AlphaFoldDB" id="A0AAN4Z8Q9"/>
<comment type="caution">
    <text evidence="1">The sequence shown here is derived from an EMBL/GenBank/DDBJ whole genome shotgun (WGS) entry which is preliminary data.</text>
</comment>
<protein>
    <submittedName>
        <fullName evidence="1">Uncharacterized protein</fullName>
    </submittedName>
</protein>
<feature type="non-terminal residue" evidence="1">
    <location>
        <position position="1"/>
    </location>
</feature>
<proteinExistence type="predicted"/>
<dbReference type="Proteomes" id="UP001328107">
    <property type="component" value="Unassembled WGS sequence"/>
</dbReference>
<evidence type="ECO:0000313" key="1">
    <source>
        <dbReference type="EMBL" id="GMR35439.1"/>
    </source>
</evidence>
<sequence length="109" mass="12540">KLQFIQSGAKSCAVFLVLCRVGGIALACSLKSSNSKEDDEKTKSIILTCVTFALQLVRFHRVLEKTSYVHHPTAHLLDHHKRSLRRAYHSTHHCPKAWSRIRYTQNRRT</sequence>
<accession>A0AAN4Z8Q9</accession>
<name>A0AAN4Z8Q9_9BILA</name>
<organism evidence="1 2">
    <name type="scientific">Pristionchus mayeri</name>
    <dbReference type="NCBI Taxonomy" id="1317129"/>
    <lineage>
        <taxon>Eukaryota</taxon>
        <taxon>Metazoa</taxon>
        <taxon>Ecdysozoa</taxon>
        <taxon>Nematoda</taxon>
        <taxon>Chromadorea</taxon>
        <taxon>Rhabditida</taxon>
        <taxon>Rhabditina</taxon>
        <taxon>Diplogasteromorpha</taxon>
        <taxon>Diplogasteroidea</taxon>
        <taxon>Neodiplogasteridae</taxon>
        <taxon>Pristionchus</taxon>
    </lineage>
</organism>
<dbReference type="EMBL" id="BTRK01000002">
    <property type="protein sequence ID" value="GMR35439.1"/>
    <property type="molecule type" value="Genomic_DNA"/>
</dbReference>
<reference evidence="2" key="1">
    <citation type="submission" date="2022-10" db="EMBL/GenBank/DDBJ databases">
        <title>Genome assembly of Pristionchus species.</title>
        <authorList>
            <person name="Yoshida K."/>
            <person name="Sommer R.J."/>
        </authorList>
    </citation>
    <scope>NUCLEOTIDE SEQUENCE [LARGE SCALE GENOMIC DNA]</scope>
    <source>
        <strain evidence="2">RS5460</strain>
    </source>
</reference>
<evidence type="ECO:0000313" key="2">
    <source>
        <dbReference type="Proteomes" id="UP001328107"/>
    </source>
</evidence>
<keyword evidence="2" id="KW-1185">Reference proteome</keyword>